<keyword evidence="2" id="KW-0067">ATP-binding</keyword>
<gene>
    <name evidence="5" type="ORF">IMG5_123780</name>
</gene>
<sequence length="365" mass="41579">LIDLLSVQTAQKEITLRVKYDPIMPINIASDPNRLRQIITNLVSNSLKFTKKGGIIDIKVKFKEENMFQIAIKDTGIGISKEEQQYLFKKFGKIKGKVQNELNPNGIGLGLVIANTLAGKLGDGKGLKIKSEIGQGTKFYFILLNQLNMQKSYNKSVILTNNLYQNTKKQQKEFTKIERKQIIVAMEYVGKTSLNSFLRQKIDKKLDESEVKRLFKQIVQGLDYCHSLNIVHRDMKLENILLDKNQNIKIIDFGFSICAPESSKLKIFCGTPSYMSPEIVSKIEYVGQKADVWALGILLFVMLQGKFPFKGLNNNELFKNIKKGSFQLAYDVSDNAKSLLKNLLNVKFEERPNTQNILKDVWLNS</sequence>
<dbReference type="GeneID" id="14906895"/>
<dbReference type="SMART" id="SM00220">
    <property type="entry name" value="S_TKc"/>
    <property type="match status" value="1"/>
</dbReference>
<evidence type="ECO:0000256" key="2">
    <source>
        <dbReference type="ARBA" id="ARBA00022840"/>
    </source>
</evidence>
<dbReference type="InterPro" id="IPR004358">
    <property type="entry name" value="Sig_transdc_His_kin-like_C"/>
</dbReference>
<feature type="non-terminal residue" evidence="5">
    <location>
        <position position="1"/>
    </location>
</feature>
<dbReference type="RefSeq" id="XP_004032377.1">
    <property type="nucleotide sequence ID" value="XM_004032329.1"/>
</dbReference>
<dbReference type="EC" id="2.7.11.21" evidence="5"/>
<dbReference type="SUPFAM" id="SSF56112">
    <property type="entry name" value="Protein kinase-like (PK-like)"/>
    <property type="match status" value="1"/>
</dbReference>
<dbReference type="SMART" id="SM00387">
    <property type="entry name" value="HATPase_c"/>
    <property type="match status" value="1"/>
</dbReference>
<dbReference type="InterPro" id="IPR008271">
    <property type="entry name" value="Ser/Thr_kinase_AS"/>
</dbReference>
<dbReference type="InParanoid" id="G0QVI0"/>
<feature type="domain" description="Histidine kinase" evidence="4">
    <location>
        <begin position="1"/>
        <end position="147"/>
    </location>
</feature>
<dbReference type="PANTHER" id="PTHR24346:SF30">
    <property type="entry name" value="MATERNAL EMBRYONIC LEUCINE ZIPPER KINASE"/>
    <property type="match status" value="1"/>
</dbReference>
<dbReference type="EMBL" id="GL983944">
    <property type="protein sequence ID" value="EGR30790.1"/>
    <property type="molecule type" value="Genomic_DNA"/>
</dbReference>
<dbReference type="SUPFAM" id="SSF55874">
    <property type="entry name" value="ATPase domain of HSP90 chaperone/DNA topoisomerase II/histidine kinase"/>
    <property type="match status" value="1"/>
</dbReference>
<evidence type="ECO:0000259" key="4">
    <source>
        <dbReference type="PROSITE" id="PS50109"/>
    </source>
</evidence>
<keyword evidence="6" id="KW-1185">Reference proteome</keyword>
<dbReference type="Gene3D" id="1.10.510.10">
    <property type="entry name" value="Transferase(Phosphotransferase) domain 1"/>
    <property type="match status" value="1"/>
</dbReference>
<dbReference type="PROSITE" id="PS00108">
    <property type="entry name" value="PROTEIN_KINASE_ST"/>
    <property type="match status" value="1"/>
</dbReference>
<dbReference type="InterPro" id="IPR011009">
    <property type="entry name" value="Kinase-like_dom_sf"/>
</dbReference>
<feature type="domain" description="Protein kinase" evidence="3">
    <location>
        <begin position="115"/>
        <end position="363"/>
    </location>
</feature>
<protein>
    <submittedName>
        <fullName evidence="5">Protein kinase domain protein</fullName>
        <ecNumber evidence="5">2.7.11.21</ecNumber>
        <ecNumber evidence="5">2.7.13.3</ecNumber>
    </submittedName>
</protein>
<proteinExistence type="predicted"/>
<dbReference type="Pfam" id="PF00069">
    <property type="entry name" value="Pkinase"/>
    <property type="match status" value="1"/>
</dbReference>
<keyword evidence="5" id="KW-0418">Kinase</keyword>
<dbReference type="InterPro" id="IPR000719">
    <property type="entry name" value="Prot_kinase_dom"/>
</dbReference>
<dbReference type="Pfam" id="PF02518">
    <property type="entry name" value="HATPase_c"/>
    <property type="match status" value="1"/>
</dbReference>
<dbReference type="InterPro" id="IPR003594">
    <property type="entry name" value="HATPase_dom"/>
</dbReference>
<dbReference type="Proteomes" id="UP000008983">
    <property type="component" value="Unassembled WGS sequence"/>
</dbReference>
<evidence type="ECO:0000313" key="5">
    <source>
        <dbReference type="EMBL" id="EGR30790.1"/>
    </source>
</evidence>
<dbReference type="PANTHER" id="PTHR24346">
    <property type="entry name" value="MAP/MICROTUBULE AFFINITY-REGULATING KINASE"/>
    <property type="match status" value="1"/>
</dbReference>
<dbReference type="eggNOG" id="KOG0611">
    <property type="taxonomic scope" value="Eukaryota"/>
</dbReference>
<dbReference type="InterPro" id="IPR005467">
    <property type="entry name" value="His_kinase_dom"/>
</dbReference>
<evidence type="ECO:0000256" key="1">
    <source>
        <dbReference type="ARBA" id="ARBA00022741"/>
    </source>
</evidence>
<keyword evidence="1" id="KW-0547">Nucleotide-binding</keyword>
<dbReference type="AlphaFoldDB" id="G0QVI0"/>
<dbReference type="PRINTS" id="PR00344">
    <property type="entry name" value="BCTRLSENSOR"/>
</dbReference>
<dbReference type="STRING" id="857967.G0QVI0"/>
<dbReference type="EC" id="2.7.13.3" evidence="5"/>
<organism evidence="5 6">
    <name type="scientific">Ichthyophthirius multifiliis</name>
    <name type="common">White spot disease agent</name>
    <name type="synonym">Ich</name>
    <dbReference type="NCBI Taxonomy" id="5932"/>
    <lineage>
        <taxon>Eukaryota</taxon>
        <taxon>Sar</taxon>
        <taxon>Alveolata</taxon>
        <taxon>Ciliophora</taxon>
        <taxon>Intramacronucleata</taxon>
        <taxon>Oligohymenophorea</taxon>
        <taxon>Hymenostomatida</taxon>
        <taxon>Ophryoglenina</taxon>
        <taxon>Ichthyophthirius</taxon>
    </lineage>
</organism>
<evidence type="ECO:0000313" key="6">
    <source>
        <dbReference type="Proteomes" id="UP000008983"/>
    </source>
</evidence>
<evidence type="ECO:0000259" key="3">
    <source>
        <dbReference type="PROSITE" id="PS50011"/>
    </source>
</evidence>
<keyword evidence="5" id="KW-0808">Transferase</keyword>
<dbReference type="InterPro" id="IPR036890">
    <property type="entry name" value="HATPase_C_sf"/>
</dbReference>
<dbReference type="PROSITE" id="PS50109">
    <property type="entry name" value="HIS_KIN"/>
    <property type="match status" value="1"/>
</dbReference>
<dbReference type="Gene3D" id="3.30.565.10">
    <property type="entry name" value="Histidine kinase-like ATPase, C-terminal domain"/>
    <property type="match status" value="1"/>
</dbReference>
<dbReference type="GO" id="GO:0005524">
    <property type="term" value="F:ATP binding"/>
    <property type="evidence" value="ECO:0007669"/>
    <property type="project" value="UniProtKB-KW"/>
</dbReference>
<dbReference type="GO" id="GO:0004674">
    <property type="term" value="F:protein serine/threonine kinase activity"/>
    <property type="evidence" value="ECO:0007669"/>
    <property type="project" value="TreeGrafter"/>
</dbReference>
<dbReference type="OrthoDB" id="10252171at2759"/>
<name>G0QVI0_ICHMU</name>
<dbReference type="GO" id="GO:0005737">
    <property type="term" value="C:cytoplasm"/>
    <property type="evidence" value="ECO:0007669"/>
    <property type="project" value="TreeGrafter"/>
</dbReference>
<dbReference type="GO" id="GO:0004673">
    <property type="term" value="F:protein histidine kinase activity"/>
    <property type="evidence" value="ECO:0007669"/>
    <property type="project" value="UniProtKB-EC"/>
</dbReference>
<accession>G0QVI0</accession>
<reference evidence="5 6" key="1">
    <citation type="submission" date="2011-07" db="EMBL/GenBank/DDBJ databases">
        <authorList>
            <person name="Coyne R."/>
            <person name="Brami D."/>
            <person name="Johnson J."/>
            <person name="Hostetler J."/>
            <person name="Hannick L."/>
            <person name="Clark T."/>
            <person name="Cassidy-Hanley D."/>
            <person name="Inman J."/>
        </authorList>
    </citation>
    <scope>NUCLEOTIDE SEQUENCE [LARGE SCALE GENOMIC DNA]</scope>
    <source>
        <strain evidence="5 6">G5</strain>
    </source>
</reference>
<dbReference type="PROSITE" id="PS50011">
    <property type="entry name" value="PROTEIN_KINASE_DOM"/>
    <property type="match status" value="1"/>
</dbReference>
<dbReference type="GO" id="GO:0035556">
    <property type="term" value="P:intracellular signal transduction"/>
    <property type="evidence" value="ECO:0007669"/>
    <property type="project" value="TreeGrafter"/>
</dbReference>